<proteinExistence type="predicted"/>
<feature type="compositionally biased region" description="Basic residues" evidence="1">
    <location>
        <begin position="108"/>
        <end position="118"/>
    </location>
</feature>
<feature type="non-terminal residue" evidence="2">
    <location>
        <position position="1"/>
    </location>
</feature>
<evidence type="ECO:0000313" key="3">
    <source>
        <dbReference type="Proteomes" id="UP001529510"/>
    </source>
</evidence>
<accession>A0ABD0RJC8</accession>
<evidence type="ECO:0000313" key="2">
    <source>
        <dbReference type="EMBL" id="KAL0198031.1"/>
    </source>
</evidence>
<comment type="caution">
    <text evidence="2">The sequence shown here is derived from an EMBL/GenBank/DDBJ whole genome shotgun (WGS) entry which is preliminary data.</text>
</comment>
<dbReference type="AlphaFoldDB" id="A0ABD0RJC8"/>
<feature type="compositionally biased region" description="Basic and acidic residues" evidence="1">
    <location>
        <begin position="57"/>
        <end position="66"/>
    </location>
</feature>
<evidence type="ECO:0000256" key="1">
    <source>
        <dbReference type="SAM" id="MobiDB-lite"/>
    </source>
</evidence>
<feature type="compositionally biased region" description="Polar residues" evidence="1">
    <location>
        <begin position="91"/>
        <end position="102"/>
    </location>
</feature>
<sequence>DFACKFLTEVDHLDYSEADIKEVFNICLDQPLSLGRWRSCGIFVFRTSFTTSSILESRKAQSHRTDCSPLPPISGSPSPLMTCKRRRTRKNSLASSATSTEPENAAAHHSRKQRRKKSSSLPKGPETVPEPAPSPKTIPKLPKLLALVAPPPLLPAMPAPPLMNTLLPPPRHSGLAACQAL</sequence>
<dbReference type="Proteomes" id="UP001529510">
    <property type="component" value="Unassembled WGS sequence"/>
</dbReference>
<gene>
    <name evidence="2" type="ORF">M9458_006571</name>
</gene>
<keyword evidence="3" id="KW-1185">Reference proteome</keyword>
<dbReference type="EMBL" id="JAMKFB020000003">
    <property type="protein sequence ID" value="KAL0198031.1"/>
    <property type="molecule type" value="Genomic_DNA"/>
</dbReference>
<name>A0ABD0RJC8_CIRMR</name>
<feature type="region of interest" description="Disordered" evidence="1">
    <location>
        <begin position="57"/>
        <end position="139"/>
    </location>
</feature>
<reference evidence="2 3" key="1">
    <citation type="submission" date="2024-05" db="EMBL/GenBank/DDBJ databases">
        <title>Genome sequencing and assembly of Indian major carp, Cirrhinus mrigala (Hamilton, 1822).</title>
        <authorList>
            <person name="Mohindra V."/>
            <person name="Chowdhury L.M."/>
            <person name="Lal K."/>
            <person name="Jena J.K."/>
        </authorList>
    </citation>
    <scope>NUCLEOTIDE SEQUENCE [LARGE SCALE GENOMIC DNA]</scope>
    <source>
        <strain evidence="2">CM1030</strain>
        <tissue evidence="2">Blood</tissue>
    </source>
</reference>
<organism evidence="2 3">
    <name type="scientific">Cirrhinus mrigala</name>
    <name type="common">Mrigala</name>
    <dbReference type="NCBI Taxonomy" id="683832"/>
    <lineage>
        <taxon>Eukaryota</taxon>
        <taxon>Metazoa</taxon>
        <taxon>Chordata</taxon>
        <taxon>Craniata</taxon>
        <taxon>Vertebrata</taxon>
        <taxon>Euteleostomi</taxon>
        <taxon>Actinopterygii</taxon>
        <taxon>Neopterygii</taxon>
        <taxon>Teleostei</taxon>
        <taxon>Ostariophysi</taxon>
        <taxon>Cypriniformes</taxon>
        <taxon>Cyprinidae</taxon>
        <taxon>Labeoninae</taxon>
        <taxon>Labeonini</taxon>
        <taxon>Cirrhinus</taxon>
    </lineage>
</organism>
<feature type="non-terminal residue" evidence="2">
    <location>
        <position position="181"/>
    </location>
</feature>
<protein>
    <submittedName>
        <fullName evidence="2">Uncharacterized protein</fullName>
    </submittedName>
</protein>